<dbReference type="OrthoDB" id="9807923at2"/>
<dbReference type="SUPFAM" id="SSF55961">
    <property type="entry name" value="Bet v1-like"/>
    <property type="match status" value="1"/>
</dbReference>
<evidence type="ECO:0000313" key="1">
    <source>
        <dbReference type="EMBL" id="BBF81087.1"/>
    </source>
</evidence>
<dbReference type="EMBL" id="AP018827">
    <property type="protein sequence ID" value="BBF81087.1"/>
    <property type="molecule type" value="Genomic_DNA"/>
</dbReference>
<evidence type="ECO:0008006" key="3">
    <source>
        <dbReference type="Google" id="ProtNLM"/>
    </source>
</evidence>
<dbReference type="Pfam" id="PF10604">
    <property type="entry name" value="Polyketide_cyc2"/>
    <property type="match status" value="1"/>
</dbReference>
<dbReference type="InterPro" id="IPR023393">
    <property type="entry name" value="START-like_dom_sf"/>
</dbReference>
<reference evidence="2" key="2">
    <citation type="journal article" date="2017" name="Plant Physiol. Biochem.">
        <title>Differential oxidative and antioxidative response of duckweed Lemna minor toward plant growth promoting/inhibiting bacteria.</title>
        <authorList>
            <person name="Ishizawa H."/>
            <person name="Kuroda M."/>
            <person name="Morikawa M."/>
            <person name="Ike M."/>
        </authorList>
    </citation>
    <scope>NUCLEOTIDE SEQUENCE [LARGE SCALE GENOMIC DNA]</scope>
    <source>
        <strain evidence="2">M6</strain>
    </source>
</reference>
<protein>
    <recommendedName>
        <fullName evidence="3">Polyketide cyclase/dehydrase</fullName>
    </recommendedName>
</protein>
<evidence type="ECO:0000313" key="2">
    <source>
        <dbReference type="Proteomes" id="UP000278756"/>
    </source>
</evidence>
<proteinExistence type="predicted"/>
<gene>
    <name evidence="1" type="ORF">EM6_1682</name>
</gene>
<accession>A0A3G9G2Y5</accession>
<name>A0A3G9G2Y5_9CAUL</name>
<dbReference type="RefSeq" id="WP_126421911.1">
    <property type="nucleotide sequence ID" value="NZ_AP018827.1"/>
</dbReference>
<sequence length="177" mass="19556">MLTFILGLIGLAIAGVLLVAALRPNHFRLQRTATIAASPEAIYAELEDLRRWQTWSPWEDIDPALRRTYSGPAAGTGSVYEWASDNAKAGEGRMTITEARVPSKLVIQLDFIKPIRATNTAEFTLQAQDGGTVVIWAMYGPSPFVSRLFGLIFNIDKMIGADFEKGLSRLKTLTENR</sequence>
<reference evidence="2" key="1">
    <citation type="journal article" date="2017" name="Biotechnol. Biofuels">
        <title>Evaluation of environmental bacterial communities as a factor affecting the growth of duckweed Lemna minor.</title>
        <authorList>
            <person name="Ishizawa H."/>
            <person name="Kuroda M."/>
            <person name="Morikawa M."/>
            <person name="Ike M."/>
        </authorList>
    </citation>
    <scope>NUCLEOTIDE SEQUENCE [LARGE SCALE GENOMIC DNA]</scope>
    <source>
        <strain evidence="2">M6</strain>
    </source>
</reference>
<dbReference type="Gene3D" id="3.30.530.20">
    <property type="match status" value="1"/>
</dbReference>
<dbReference type="Proteomes" id="UP000278756">
    <property type="component" value="Chromosome 1"/>
</dbReference>
<dbReference type="CDD" id="cd07818">
    <property type="entry name" value="SRPBCC_1"/>
    <property type="match status" value="1"/>
</dbReference>
<dbReference type="AlphaFoldDB" id="A0A3G9G2Y5"/>
<organism evidence="1 2">
    <name type="scientific">Asticcacaulis excentricus</name>
    <dbReference type="NCBI Taxonomy" id="78587"/>
    <lineage>
        <taxon>Bacteria</taxon>
        <taxon>Pseudomonadati</taxon>
        <taxon>Pseudomonadota</taxon>
        <taxon>Alphaproteobacteria</taxon>
        <taxon>Caulobacterales</taxon>
        <taxon>Caulobacteraceae</taxon>
        <taxon>Asticcacaulis</taxon>
    </lineage>
</organism>
<dbReference type="InterPro" id="IPR019587">
    <property type="entry name" value="Polyketide_cyclase/dehydratase"/>
</dbReference>